<protein>
    <submittedName>
        <fullName evidence="1">Uncharacterized protein DUF3540</fullName>
    </submittedName>
</protein>
<dbReference type="RefSeq" id="WP_145738575.1">
    <property type="nucleotide sequence ID" value="NZ_VIVL01000001.1"/>
</dbReference>
<sequence length="220" mass="23628">MNVVPLRSAPAESAPVHFIGRLTACMSDGQLQVEDDEGAVWMCRRAASCLLKPREGDTVLLSGPDRLRVYLIAVIEQADPAASRIDAPGDITFGGAGGTVSIESAGNLSLRSSAALEMKSVRWAMQADEGDCRVDQLRVTAQSVDATVGRTRLVGKVLETVADRIVQMARNALRLVEEVDQSRVGHLDCKATQTVRIHGQHTMVTGKELVKVDASQIHMG</sequence>
<evidence type="ECO:0000313" key="1">
    <source>
        <dbReference type="EMBL" id="TWD90349.1"/>
    </source>
</evidence>
<reference evidence="1 2" key="1">
    <citation type="submission" date="2019-06" db="EMBL/GenBank/DDBJ databases">
        <title>Sorghum-associated microbial communities from plants grown in Nebraska, USA.</title>
        <authorList>
            <person name="Schachtman D."/>
        </authorList>
    </citation>
    <scope>NUCLEOTIDE SEQUENCE [LARGE SCALE GENOMIC DNA]</scope>
    <source>
        <strain evidence="1 2">T529</strain>
    </source>
</reference>
<accession>A0A561CGN3</accession>
<dbReference type="OrthoDB" id="6119047at2"/>
<organism evidence="1 2">
    <name type="scientific">Variovorax beijingensis</name>
    <dbReference type="NCBI Taxonomy" id="2496117"/>
    <lineage>
        <taxon>Bacteria</taxon>
        <taxon>Pseudomonadati</taxon>
        <taxon>Pseudomonadota</taxon>
        <taxon>Betaproteobacteria</taxon>
        <taxon>Burkholderiales</taxon>
        <taxon>Comamonadaceae</taxon>
        <taxon>Variovorax</taxon>
    </lineage>
</organism>
<comment type="caution">
    <text evidence="1">The sequence shown here is derived from an EMBL/GenBank/DDBJ whole genome shotgun (WGS) entry which is preliminary data.</text>
</comment>
<dbReference type="AlphaFoldDB" id="A0A561CGN3"/>
<evidence type="ECO:0000313" key="2">
    <source>
        <dbReference type="Proteomes" id="UP000319722"/>
    </source>
</evidence>
<dbReference type="EMBL" id="VIVL01000001">
    <property type="protein sequence ID" value="TWD90349.1"/>
    <property type="molecule type" value="Genomic_DNA"/>
</dbReference>
<dbReference type="InterPro" id="IPR021927">
    <property type="entry name" value="DUF3540"/>
</dbReference>
<proteinExistence type="predicted"/>
<gene>
    <name evidence="1" type="ORF">FB547_10113</name>
</gene>
<dbReference type="Pfam" id="PF12059">
    <property type="entry name" value="DUF3540"/>
    <property type="match status" value="1"/>
</dbReference>
<name>A0A561CGN3_9BURK</name>
<dbReference type="Proteomes" id="UP000319722">
    <property type="component" value="Unassembled WGS sequence"/>
</dbReference>